<sequence length="54" mass="6096">MVGIANKAGGPFVRILGRHAEGPYRGPMVPWQGLRFRAFMEVAAVLRRREEMGR</sequence>
<evidence type="ECO:0000313" key="1">
    <source>
        <dbReference type="EMBL" id="QNT97631.1"/>
    </source>
</evidence>
<dbReference type="EMBL" id="CP051006">
    <property type="protein sequence ID" value="QNT97631.1"/>
    <property type="molecule type" value="Genomic_DNA"/>
</dbReference>
<proteinExistence type="predicted"/>
<protein>
    <submittedName>
        <fullName evidence="1">Uncharacterized protein</fullName>
    </submittedName>
</protein>
<dbReference type="KEGG" id="sgf:HEP81_07399"/>
<reference evidence="1 2" key="1">
    <citation type="submission" date="2020-04" db="EMBL/GenBank/DDBJ databases">
        <title>Characterization and engineering of Streptomyces griseofuscus DSM40191 as a potential heterologous host for expression of BGCs.</title>
        <authorList>
            <person name="Gren T."/>
            <person name="Whitford C.M."/>
            <person name="Mohite O.S."/>
            <person name="Joergensen T.S."/>
            <person name="Nielsen J.B."/>
            <person name="Lee S.Y."/>
            <person name="Weber T."/>
        </authorList>
    </citation>
    <scope>NUCLEOTIDE SEQUENCE [LARGE SCALE GENOMIC DNA]</scope>
    <source>
        <strain evidence="1 2">DSM 40191</strain>
    </source>
</reference>
<accession>A0A7H1QBF1</accession>
<organism evidence="1 2">
    <name type="scientific">Streptomyces griseofuscus</name>
    <dbReference type="NCBI Taxonomy" id="146922"/>
    <lineage>
        <taxon>Bacteria</taxon>
        <taxon>Bacillati</taxon>
        <taxon>Actinomycetota</taxon>
        <taxon>Actinomycetes</taxon>
        <taxon>Kitasatosporales</taxon>
        <taxon>Streptomycetaceae</taxon>
        <taxon>Streptomyces</taxon>
    </lineage>
</organism>
<dbReference type="AlphaFoldDB" id="A0A7H1QBF1"/>
<gene>
    <name evidence="1" type="ORF">HEP81_07399</name>
</gene>
<name>A0A7H1QBF1_9ACTN</name>
<dbReference type="Proteomes" id="UP000516422">
    <property type="component" value="Chromosome"/>
</dbReference>
<evidence type="ECO:0000313" key="2">
    <source>
        <dbReference type="Proteomes" id="UP000516422"/>
    </source>
</evidence>